<dbReference type="EMBL" id="CP042469">
    <property type="protein sequence ID" value="QOX64389.1"/>
    <property type="molecule type" value="Genomic_DNA"/>
</dbReference>
<evidence type="ECO:0000313" key="2">
    <source>
        <dbReference type="Proteomes" id="UP000594014"/>
    </source>
</evidence>
<organism evidence="1 2">
    <name type="scientific">Anoxybacterium hadale</name>
    <dbReference type="NCBI Taxonomy" id="3408580"/>
    <lineage>
        <taxon>Bacteria</taxon>
        <taxon>Bacillati</taxon>
        <taxon>Bacillota</taxon>
        <taxon>Clostridia</taxon>
        <taxon>Peptostreptococcales</taxon>
        <taxon>Anaerovoracaceae</taxon>
        <taxon>Anoxybacterium</taxon>
    </lineage>
</organism>
<accession>A0ACD1ADM9</accession>
<protein>
    <submittedName>
        <fullName evidence="1">TetR/AcrR family transcriptional regulator</fullName>
    </submittedName>
</protein>
<proteinExistence type="predicted"/>
<reference evidence="1" key="1">
    <citation type="submission" date="2019-08" db="EMBL/GenBank/DDBJ databases">
        <title>Genome sequence of Clostridiales bacterium MT110.</title>
        <authorList>
            <person name="Cao J."/>
        </authorList>
    </citation>
    <scope>NUCLEOTIDE SEQUENCE</scope>
    <source>
        <strain evidence="1">MT110</strain>
    </source>
</reference>
<sequence length="212" mass="24048">MRQKKPDKRKMQGAETKKKLYEIAERLFAEHNFSDVMVEDITDEAGITKGAFYVHFESKDALIALLIADHTSRADTNYKAFLETLPPDMPAPNVLLALTERITEVLAGTIGCDNMKKVYQMLLEGTVDTEAVKSYGRELYVLFHGILERGIRKGELKSTMPAEALARHFVAAFRGISYEWCIRYPDFDLKEQAVEHIRLLLEGIHSPTNNNA</sequence>
<gene>
    <name evidence="1" type="ORF">FRZ06_14075</name>
</gene>
<dbReference type="Proteomes" id="UP000594014">
    <property type="component" value="Chromosome"/>
</dbReference>
<keyword evidence="2" id="KW-1185">Reference proteome</keyword>
<evidence type="ECO:0000313" key="1">
    <source>
        <dbReference type="EMBL" id="QOX64389.1"/>
    </source>
</evidence>
<name>A0ACD1ADM9_9FIRM</name>